<keyword evidence="2" id="KW-0067">ATP-binding</keyword>
<reference evidence="2 3" key="1">
    <citation type="submission" date="2019-08" db="EMBL/GenBank/DDBJ databases">
        <title>Whole genome of Aphis craccivora.</title>
        <authorList>
            <person name="Voronova N.V."/>
            <person name="Shulinski R.S."/>
            <person name="Bandarenka Y.V."/>
            <person name="Zhorov D.G."/>
            <person name="Warner D."/>
        </authorList>
    </citation>
    <scope>NUCLEOTIDE SEQUENCE [LARGE SCALE GENOMIC DNA]</scope>
    <source>
        <strain evidence="2">180601</strain>
        <tissue evidence="2">Whole Body</tissue>
    </source>
</reference>
<dbReference type="Proteomes" id="UP000478052">
    <property type="component" value="Unassembled WGS sequence"/>
</dbReference>
<dbReference type="GO" id="GO:0004386">
    <property type="term" value="F:helicase activity"/>
    <property type="evidence" value="ECO:0007669"/>
    <property type="project" value="UniProtKB-KW"/>
</dbReference>
<name>A0A6G0YM13_APHCR</name>
<organism evidence="2 3">
    <name type="scientific">Aphis craccivora</name>
    <name type="common">Cowpea aphid</name>
    <dbReference type="NCBI Taxonomy" id="307492"/>
    <lineage>
        <taxon>Eukaryota</taxon>
        <taxon>Metazoa</taxon>
        <taxon>Ecdysozoa</taxon>
        <taxon>Arthropoda</taxon>
        <taxon>Hexapoda</taxon>
        <taxon>Insecta</taxon>
        <taxon>Pterygota</taxon>
        <taxon>Neoptera</taxon>
        <taxon>Paraneoptera</taxon>
        <taxon>Hemiptera</taxon>
        <taxon>Sternorrhyncha</taxon>
        <taxon>Aphidomorpha</taxon>
        <taxon>Aphidoidea</taxon>
        <taxon>Aphididae</taxon>
        <taxon>Aphidini</taxon>
        <taxon>Aphis</taxon>
        <taxon>Aphis</taxon>
    </lineage>
</organism>
<keyword evidence="1" id="KW-1133">Transmembrane helix</keyword>
<keyword evidence="2" id="KW-0347">Helicase</keyword>
<dbReference type="EMBL" id="VUJU01003345">
    <property type="protein sequence ID" value="KAF0758250.1"/>
    <property type="molecule type" value="Genomic_DNA"/>
</dbReference>
<keyword evidence="1" id="KW-0472">Membrane</keyword>
<keyword evidence="1" id="KW-0812">Transmembrane</keyword>
<dbReference type="OrthoDB" id="272985at2759"/>
<evidence type="ECO:0000256" key="1">
    <source>
        <dbReference type="SAM" id="Phobius"/>
    </source>
</evidence>
<gene>
    <name evidence="2" type="ORF">FWK35_00009094</name>
</gene>
<accession>A0A6G0YM13</accession>
<evidence type="ECO:0000313" key="2">
    <source>
        <dbReference type="EMBL" id="KAF0758250.1"/>
    </source>
</evidence>
<sequence>MTINKSKGQSLIMAGIGLREECFSHGQFYVACFRPKKEIPKKKKRASGYRSAVGTLGAVWITIIHYRRVKFESNDNYHCTYTKNDSERR</sequence>
<evidence type="ECO:0000313" key="3">
    <source>
        <dbReference type="Proteomes" id="UP000478052"/>
    </source>
</evidence>
<protein>
    <submittedName>
        <fullName evidence="2">ATP-dependent DNA helicase PIF1-like</fullName>
    </submittedName>
</protein>
<keyword evidence="3" id="KW-1185">Reference proteome</keyword>
<dbReference type="AlphaFoldDB" id="A0A6G0YM13"/>
<keyword evidence="2" id="KW-0547">Nucleotide-binding</keyword>
<comment type="caution">
    <text evidence="2">The sequence shown here is derived from an EMBL/GenBank/DDBJ whole genome shotgun (WGS) entry which is preliminary data.</text>
</comment>
<proteinExistence type="predicted"/>
<feature type="transmembrane region" description="Helical" evidence="1">
    <location>
        <begin position="47"/>
        <end position="66"/>
    </location>
</feature>
<keyword evidence="2" id="KW-0378">Hydrolase</keyword>